<dbReference type="EnsemblMetazoa" id="AFAF006827-RA">
    <property type="protein sequence ID" value="AFAF006827-PA"/>
    <property type="gene ID" value="AFAF006827"/>
</dbReference>
<feature type="chain" id="PRO_5008132656" description="Secreted protein" evidence="2">
    <location>
        <begin position="25"/>
        <end position="148"/>
    </location>
</feature>
<name>A0A182QBG3_9DIPT</name>
<protein>
    <recommendedName>
        <fullName evidence="5">Secreted protein</fullName>
    </recommendedName>
</protein>
<keyword evidence="4" id="KW-1185">Reference proteome</keyword>
<feature type="region of interest" description="Disordered" evidence="1">
    <location>
        <begin position="117"/>
        <end position="148"/>
    </location>
</feature>
<dbReference type="AlphaFoldDB" id="A0A182QBG3"/>
<sequence>MLVVVVLVVVVVVVVLVVVPTGESSNTHGTLQPPCRPHASDISDGWERWPLNGRTDGWMDGWMDALQSGEPLAAAAQHRSTPWMGGRSRERAGNCMLQNVDLSLPIGSAANPQISHGANISWGPSPRCRHSMPTDPTRPVLSPPFDHP</sequence>
<reference evidence="3" key="2">
    <citation type="submission" date="2020-05" db="UniProtKB">
        <authorList>
            <consortium name="EnsemblMetazoa"/>
        </authorList>
    </citation>
    <scope>IDENTIFICATION</scope>
    <source>
        <strain evidence="3">FAR1</strain>
    </source>
</reference>
<feature type="signal peptide" evidence="2">
    <location>
        <begin position="1"/>
        <end position="24"/>
    </location>
</feature>
<evidence type="ECO:0000256" key="2">
    <source>
        <dbReference type="SAM" id="SignalP"/>
    </source>
</evidence>
<evidence type="ECO:0000313" key="4">
    <source>
        <dbReference type="Proteomes" id="UP000075886"/>
    </source>
</evidence>
<evidence type="ECO:0000313" key="3">
    <source>
        <dbReference type="EnsemblMetazoa" id="AFAF006827-PA"/>
    </source>
</evidence>
<evidence type="ECO:0008006" key="5">
    <source>
        <dbReference type="Google" id="ProtNLM"/>
    </source>
</evidence>
<dbReference type="EMBL" id="AXCN02001751">
    <property type="status" value="NOT_ANNOTATED_CDS"/>
    <property type="molecule type" value="Genomic_DNA"/>
</dbReference>
<evidence type="ECO:0000256" key="1">
    <source>
        <dbReference type="SAM" id="MobiDB-lite"/>
    </source>
</evidence>
<dbReference type="VEuPathDB" id="VectorBase:AFAF006827"/>
<accession>A0A182QBG3</accession>
<proteinExistence type="predicted"/>
<organism evidence="3 4">
    <name type="scientific">Anopheles farauti</name>
    <dbReference type="NCBI Taxonomy" id="69004"/>
    <lineage>
        <taxon>Eukaryota</taxon>
        <taxon>Metazoa</taxon>
        <taxon>Ecdysozoa</taxon>
        <taxon>Arthropoda</taxon>
        <taxon>Hexapoda</taxon>
        <taxon>Insecta</taxon>
        <taxon>Pterygota</taxon>
        <taxon>Neoptera</taxon>
        <taxon>Endopterygota</taxon>
        <taxon>Diptera</taxon>
        <taxon>Nematocera</taxon>
        <taxon>Culicoidea</taxon>
        <taxon>Culicidae</taxon>
        <taxon>Anophelinae</taxon>
        <taxon>Anopheles</taxon>
    </lineage>
</organism>
<reference evidence="4" key="1">
    <citation type="submission" date="2014-01" db="EMBL/GenBank/DDBJ databases">
        <title>The Genome Sequence of Anopheles farauti FAR1 (V2).</title>
        <authorList>
            <consortium name="The Broad Institute Genomics Platform"/>
            <person name="Neafsey D.E."/>
            <person name="Besansky N."/>
            <person name="Howell P."/>
            <person name="Walton C."/>
            <person name="Young S.K."/>
            <person name="Zeng Q."/>
            <person name="Gargeya S."/>
            <person name="Fitzgerald M."/>
            <person name="Haas B."/>
            <person name="Abouelleil A."/>
            <person name="Allen A.W."/>
            <person name="Alvarado L."/>
            <person name="Arachchi H.M."/>
            <person name="Berlin A.M."/>
            <person name="Chapman S.B."/>
            <person name="Gainer-Dewar J."/>
            <person name="Goldberg J."/>
            <person name="Griggs A."/>
            <person name="Gujja S."/>
            <person name="Hansen M."/>
            <person name="Howarth C."/>
            <person name="Imamovic A."/>
            <person name="Ireland A."/>
            <person name="Larimer J."/>
            <person name="McCowan C."/>
            <person name="Murphy C."/>
            <person name="Pearson M."/>
            <person name="Poon T.W."/>
            <person name="Priest M."/>
            <person name="Roberts A."/>
            <person name="Saif S."/>
            <person name="Shea T."/>
            <person name="Sisk P."/>
            <person name="Sykes S."/>
            <person name="Wortman J."/>
            <person name="Nusbaum C."/>
            <person name="Birren B."/>
        </authorList>
    </citation>
    <scope>NUCLEOTIDE SEQUENCE [LARGE SCALE GENOMIC DNA]</scope>
    <source>
        <strain evidence="4">FAR1</strain>
    </source>
</reference>
<dbReference type="Proteomes" id="UP000075886">
    <property type="component" value="Unassembled WGS sequence"/>
</dbReference>
<keyword evidence="2" id="KW-0732">Signal</keyword>